<dbReference type="InterPro" id="IPR021451">
    <property type="entry name" value="DUF3102"/>
</dbReference>
<protein>
    <recommendedName>
        <fullName evidence="3">DUF3102 domain-containing protein</fullName>
    </recommendedName>
</protein>
<dbReference type="EMBL" id="AMXD01000052">
    <property type="protein sequence ID" value="ENO85547.1"/>
    <property type="molecule type" value="Genomic_DNA"/>
</dbReference>
<evidence type="ECO:0000313" key="1">
    <source>
        <dbReference type="EMBL" id="ENO85547.1"/>
    </source>
</evidence>
<reference evidence="1 2" key="1">
    <citation type="submission" date="2012-09" db="EMBL/GenBank/DDBJ databases">
        <title>Draft Genome Sequences of 6 Strains from Genus Thauera.</title>
        <authorList>
            <person name="Liu B."/>
            <person name="Shapleigh J.P."/>
            <person name="Frostegard A.H."/>
        </authorList>
    </citation>
    <scope>NUCLEOTIDE SEQUENCE [LARGE SCALE GENOMIC DNA]</scope>
    <source>
        <strain evidence="1 2">S2</strain>
    </source>
</reference>
<dbReference type="AlphaFoldDB" id="N6YT34"/>
<organism evidence="1 2">
    <name type="scientific">Thauera aminoaromatica S2</name>
    <dbReference type="NCBI Taxonomy" id="1234381"/>
    <lineage>
        <taxon>Bacteria</taxon>
        <taxon>Pseudomonadati</taxon>
        <taxon>Pseudomonadota</taxon>
        <taxon>Betaproteobacteria</taxon>
        <taxon>Rhodocyclales</taxon>
        <taxon>Zoogloeaceae</taxon>
        <taxon>Thauera</taxon>
    </lineage>
</organism>
<name>N6YT34_THASP</name>
<evidence type="ECO:0000313" key="2">
    <source>
        <dbReference type="Proteomes" id="UP000013042"/>
    </source>
</evidence>
<evidence type="ECO:0008006" key="3">
    <source>
        <dbReference type="Google" id="ProtNLM"/>
    </source>
</evidence>
<gene>
    <name evidence="1" type="ORF">C665_10062</name>
</gene>
<sequence>MVEFGRRLLQIKAMVPHGQFSKVVIEQIGLDDSVARRMMRAARLVGSEPFLSLKVSKTVLAELLSLGDDTLQALADGQNVRGYALQDFRAMTVKQVREAVRAIRRADDLEVATGALLRPADRVESLHAGRLGEVVKVYADASACIRWDDGEPQEAGLGHERMPRALLKKVDGTKVAPAAAPAAVEVEEIEVHAVPPDPAGGRRTFEPSERPSMAEREEYCEALFGLLFGHADDAALDELCDTMEAMLDTMASRRPRSALAQAWGDLFARFAVQGGV</sequence>
<comment type="caution">
    <text evidence="1">The sequence shown here is derived from an EMBL/GenBank/DDBJ whole genome shotgun (WGS) entry which is preliminary data.</text>
</comment>
<accession>N6YT34</accession>
<dbReference type="Pfam" id="PF11300">
    <property type="entry name" value="DUF3102"/>
    <property type="match status" value="1"/>
</dbReference>
<proteinExistence type="predicted"/>
<dbReference type="Proteomes" id="UP000013042">
    <property type="component" value="Unassembled WGS sequence"/>
</dbReference>